<evidence type="ECO:0000256" key="4">
    <source>
        <dbReference type="PROSITE-ProRule" id="PRU01100"/>
    </source>
</evidence>
<dbReference type="SUPFAM" id="SSF51445">
    <property type="entry name" value="(Trans)glycosidases"/>
    <property type="match status" value="1"/>
</dbReference>
<dbReference type="SMART" id="SM00458">
    <property type="entry name" value="RICIN"/>
    <property type="match status" value="1"/>
</dbReference>
<dbReference type="InterPro" id="IPR000772">
    <property type="entry name" value="Ricin_B_lectin"/>
</dbReference>
<sequence>MKKIYLILFFVLVTLGIQAQNLITEVESENGNLTGTYIADPEGTSSGQFVTGFDEDGDKVSVTVDIANAGTYDLVIRYRSLFGDKFNDLYVNGTYWSSVGFTANANFEDMTSIAVVLNAGTNTIEIVKNWGYVDVDKFSVYSKAANSYNITSTLSDSQIENSAQNLYDFIRSQYGLKIMTGQTSDYYDDVVSITGKNPLVRGFDLMTYTPMYPYYWDGSGHAFGAVDNGETDKVINWYNTTGQKGVVEIHWHWYSPSGGVAGTSTFFTSETTFDVSLAVISGTQENTDALRDIDAVAEQLIRIRDAGIPVIWRPLHEAGGGWFWWGAKGAEPCLALWDMVRDRLTNYHGLHNLIWCWSTPESEWYPGDNKVDILGFDSYPGAYNYTIQKSMFDTFHELGNGSKIVAMTENGPIPEIGDAIDLDARWSWFCAWNEMLASNNETQHIIDMYNHSYALTIENCPSYQNPSVATPEFNIPGGIYLEAQSIELTTTTSGATIYYTLDGSVPSTSSLIYNAPIDVASTTTIRVFATAAGLEDSNIATADYTISTAEFQYGSIYKLTLRYSGKVLEVNSASQDNGAVIQQNSDAGYDNQRWEFIDGGNGSYKLLAKHSGKALEVDGSSTLEGAAVVQWDNLANQSQLWNIESLGDGYYKIVNQNSGKALAIPSKRKNNGIPVEQHDYTGDAYQQWQIELIGLKSASLSSNTDILQAEKSTIRNCRVYPNPAKDYVNLDLSAYEGEIGNVFIMDLKGRCLYREVVLGGEIIKIRLNEFTSGCYLLSINFKNQLLYKKLLVD</sequence>
<dbReference type="SUPFAM" id="SSF50370">
    <property type="entry name" value="Ricin B-like lectins"/>
    <property type="match status" value="1"/>
</dbReference>
<dbReference type="InterPro" id="IPR017853">
    <property type="entry name" value="GH"/>
</dbReference>
<dbReference type="CDD" id="cd04086">
    <property type="entry name" value="CBM35_mannanase-like"/>
    <property type="match status" value="1"/>
</dbReference>
<dbReference type="Pfam" id="PF18962">
    <property type="entry name" value="Por_Secre_tail"/>
    <property type="match status" value="1"/>
</dbReference>
<dbReference type="PRINTS" id="PR00739">
    <property type="entry name" value="GLHYDRLASE26"/>
</dbReference>
<dbReference type="NCBIfam" id="TIGR04183">
    <property type="entry name" value="Por_Secre_tail"/>
    <property type="match status" value="1"/>
</dbReference>
<evidence type="ECO:0000256" key="3">
    <source>
        <dbReference type="ARBA" id="ARBA00023295"/>
    </source>
</evidence>
<dbReference type="InterPro" id="IPR026444">
    <property type="entry name" value="Secre_tail"/>
</dbReference>
<dbReference type="EMBL" id="JAPDPI010000010">
    <property type="protein sequence ID" value="MCW3805352.1"/>
    <property type="molecule type" value="Genomic_DNA"/>
</dbReference>
<dbReference type="Gene3D" id="2.60.120.260">
    <property type="entry name" value="Galactose-binding domain-like"/>
    <property type="match status" value="1"/>
</dbReference>
<dbReference type="Pfam" id="PF02156">
    <property type="entry name" value="Glyco_hydro_26"/>
    <property type="match status" value="1"/>
</dbReference>
<comment type="similarity">
    <text evidence="1 4">Belongs to the glycosyl hydrolase 26 family.</text>
</comment>
<evidence type="ECO:0000259" key="7">
    <source>
        <dbReference type="PROSITE" id="PS51764"/>
    </source>
</evidence>
<dbReference type="GO" id="GO:0016985">
    <property type="term" value="F:mannan endo-1,4-beta-mannosidase activity"/>
    <property type="evidence" value="ECO:0007669"/>
    <property type="project" value="InterPro"/>
</dbReference>
<keyword evidence="2 4" id="KW-0378">Hydrolase</keyword>
<accession>A0AAE3ME38</accession>
<evidence type="ECO:0000256" key="5">
    <source>
        <dbReference type="SAM" id="SignalP"/>
    </source>
</evidence>
<feature type="domain" description="GH26" evidence="7">
    <location>
        <begin position="145"/>
        <end position="458"/>
    </location>
</feature>
<dbReference type="Gene3D" id="3.20.20.80">
    <property type="entry name" value="Glycosidases"/>
    <property type="match status" value="1"/>
</dbReference>
<dbReference type="InterPro" id="IPR008979">
    <property type="entry name" value="Galactose-bd-like_sf"/>
</dbReference>
<dbReference type="AlphaFoldDB" id="A0AAE3ME38"/>
<comment type="caution">
    <text evidence="8">The sequence shown here is derived from an EMBL/GenBank/DDBJ whole genome shotgun (WGS) entry which is preliminary data.</text>
</comment>
<dbReference type="Pfam" id="PF13290">
    <property type="entry name" value="CHB_HEX_C_1"/>
    <property type="match status" value="1"/>
</dbReference>
<feature type="signal peptide" evidence="5">
    <location>
        <begin position="1"/>
        <end position="19"/>
    </location>
</feature>
<evidence type="ECO:0000256" key="2">
    <source>
        <dbReference type="ARBA" id="ARBA00022801"/>
    </source>
</evidence>
<dbReference type="InterPro" id="IPR000805">
    <property type="entry name" value="Glyco_hydro_26"/>
</dbReference>
<keyword evidence="3 4" id="KW-0326">Glycosidase</keyword>
<feature type="active site" description="Proton donor" evidence="4">
    <location>
        <position position="317"/>
    </location>
</feature>
<dbReference type="InterPro" id="IPR022790">
    <property type="entry name" value="GH26_dom"/>
</dbReference>
<gene>
    <name evidence="8" type="ORF">OM074_06915</name>
</gene>
<dbReference type="CDD" id="cd00161">
    <property type="entry name" value="beta-trefoil_Ricin-like"/>
    <property type="match status" value="1"/>
</dbReference>
<dbReference type="InterPro" id="IPR059177">
    <property type="entry name" value="GH29D-like_dom"/>
</dbReference>
<dbReference type="InterPro" id="IPR005084">
    <property type="entry name" value="CBM6"/>
</dbReference>
<dbReference type="PROSITE" id="PS50231">
    <property type="entry name" value="RICIN_B_LECTIN"/>
    <property type="match status" value="1"/>
</dbReference>
<dbReference type="InterPro" id="IPR035992">
    <property type="entry name" value="Ricin_B-like_lectins"/>
</dbReference>
<dbReference type="PROSITE" id="PS51175">
    <property type="entry name" value="CBM6"/>
    <property type="match status" value="1"/>
</dbReference>
<name>A0AAE3ME38_9BACT</name>
<dbReference type="PANTHER" id="PTHR40079:SF4">
    <property type="entry name" value="GH26 DOMAIN-CONTAINING PROTEIN-RELATED"/>
    <property type="match status" value="1"/>
</dbReference>
<keyword evidence="9" id="KW-1185">Reference proteome</keyword>
<dbReference type="GO" id="GO:0030246">
    <property type="term" value="F:carbohydrate binding"/>
    <property type="evidence" value="ECO:0007669"/>
    <property type="project" value="InterPro"/>
</dbReference>
<dbReference type="PROSITE" id="PS51764">
    <property type="entry name" value="GH26"/>
    <property type="match status" value="1"/>
</dbReference>
<dbReference type="Gene3D" id="2.80.10.50">
    <property type="match status" value="1"/>
</dbReference>
<dbReference type="RefSeq" id="WP_301198723.1">
    <property type="nucleotide sequence ID" value="NZ_JAPDPI010000010.1"/>
</dbReference>
<dbReference type="Proteomes" id="UP001207408">
    <property type="component" value="Unassembled WGS sequence"/>
</dbReference>
<dbReference type="Pfam" id="PF14200">
    <property type="entry name" value="RicinB_lectin_2"/>
    <property type="match status" value="2"/>
</dbReference>
<evidence type="ECO:0000259" key="6">
    <source>
        <dbReference type="PROSITE" id="PS51175"/>
    </source>
</evidence>
<reference evidence="8" key="1">
    <citation type="submission" date="2022-10" db="EMBL/GenBank/DDBJ databases">
        <authorList>
            <person name="Yu W.X."/>
        </authorList>
    </citation>
    <scope>NUCLEOTIDE SEQUENCE</scope>
    <source>
        <strain evidence="8">D04</strain>
    </source>
</reference>
<dbReference type="PANTHER" id="PTHR40079">
    <property type="entry name" value="MANNAN ENDO-1,4-BETA-MANNOSIDASE E-RELATED"/>
    <property type="match status" value="1"/>
</dbReference>
<dbReference type="SUPFAM" id="SSF49785">
    <property type="entry name" value="Galactose-binding domain-like"/>
    <property type="match status" value="1"/>
</dbReference>
<evidence type="ECO:0000256" key="1">
    <source>
        <dbReference type="ARBA" id="ARBA00007754"/>
    </source>
</evidence>
<evidence type="ECO:0000313" key="9">
    <source>
        <dbReference type="Proteomes" id="UP001207408"/>
    </source>
</evidence>
<dbReference type="GO" id="GO:0006080">
    <property type="term" value="P:substituted mannan metabolic process"/>
    <property type="evidence" value="ECO:0007669"/>
    <property type="project" value="InterPro"/>
</dbReference>
<organism evidence="8 9">
    <name type="scientific">Plebeiibacterium marinum</name>
    <dbReference type="NCBI Taxonomy" id="2992111"/>
    <lineage>
        <taxon>Bacteria</taxon>
        <taxon>Pseudomonadati</taxon>
        <taxon>Bacteroidota</taxon>
        <taxon>Bacteroidia</taxon>
        <taxon>Marinilabiliales</taxon>
        <taxon>Marinilabiliaceae</taxon>
        <taxon>Plebeiibacterium</taxon>
    </lineage>
</organism>
<feature type="chain" id="PRO_5042076628" evidence="5">
    <location>
        <begin position="20"/>
        <end position="793"/>
    </location>
</feature>
<feature type="domain" description="CBM6" evidence="6">
    <location>
        <begin position="24"/>
        <end position="141"/>
    </location>
</feature>
<proteinExistence type="inferred from homology"/>
<protein>
    <submittedName>
        <fullName evidence="8">Glycosyl hydrolase</fullName>
    </submittedName>
</protein>
<feature type="active site" description="Nucleophile" evidence="4">
    <location>
        <position position="409"/>
    </location>
</feature>
<keyword evidence="5" id="KW-0732">Signal</keyword>
<evidence type="ECO:0000313" key="8">
    <source>
        <dbReference type="EMBL" id="MCW3805352.1"/>
    </source>
</evidence>
<dbReference type="Pfam" id="PF16990">
    <property type="entry name" value="CBM_35"/>
    <property type="match status" value="1"/>
</dbReference>